<evidence type="ECO:0000256" key="4">
    <source>
        <dbReference type="HAMAP-Rule" id="MF_01241"/>
    </source>
</evidence>
<reference evidence="6 7" key="1">
    <citation type="journal article" date="2015" name="Genome Announc.">
        <title>Expanding the biotechnology potential of lactobacilli through comparative genomics of 213 strains and associated genera.</title>
        <authorList>
            <person name="Sun Z."/>
            <person name="Harris H.M."/>
            <person name="McCann A."/>
            <person name="Guo C."/>
            <person name="Argimon S."/>
            <person name="Zhang W."/>
            <person name="Yang X."/>
            <person name="Jeffery I.B."/>
            <person name="Cooney J.C."/>
            <person name="Kagawa T.F."/>
            <person name="Liu W."/>
            <person name="Song Y."/>
            <person name="Salvetti E."/>
            <person name="Wrobel A."/>
            <person name="Rasinkangas P."/>
            <person name="Parkhill J."/>
            <person name="Rea M.C."/>
            <person name="O'Sullivan O."/>
            <person name="Ritari J."/>
            <person name="Douillard F.P."/>
            <person name="Paul Ross R."/>
            <person name="Yang R."/>
            <person name="Briner A.E."/>
            <person name="Felis G.E."/>
            <person name="de Vos W.M."/>
            <person name="Barrangou R."/>
            <person name="Klaenhammer T.R."/>
            <person name="Caufield P.W."/>
            <person name="Cui Y."/>
            <person name="Zhang H."/>
            <person name="O'Toole P.W."/>
        </authorList>
    </citation>
    <scope>NUCLEOTIDE SEQUENCE [LARGE SCALE GENOMIC DNA]</scope>
    <source>
        <strain evidence="6 7">DSM 20509</strain>
    </source>
</reference>
<dbReference type="PROSITE" id="PS01161">
    <property type="entry name" value="GLC_GALNAC_ISOMERASE"/>
    <property type="match status" value="1"/>
</dbReference>
<gene>
    <name evidence="4" type="primary">nagB</name>
    <name evidence="6" type="ORF">FC14_GL000067</name>
</gene>
<sequence length="242" mass="26098">MNGGIIMRVIIVEDKVAGGKEACKVFANALANGAKVLGLATGGTPETTYQELVASKLDFSKLVSVNLDEYVGLGADDPQSYNYYMKQHLFNQKPFAKSYLPNGLAEDEAAEIERYNQILAANPVDLQLLGIGENGHIGFNEPGSPLDAKTRKVALTESTIKANARYFEREEDVPRYAYSMGIGSIMQAKEILLEAFGAKKAQAVKALVEGPVDANVPATILQKHPNVTVIVDKQAAALLTKK</sequence>
<comment type="caution">
    <text evidence="4">Lacks conserved residue(s) required for the propagation of feature annotation.</text>
</comment>
<dbReference type="PATRIC" id="fig|1423718.3.peg.69"/>
<evidence type="ECO:0000256" key="3">
    <source>
        <dbReference type="ARBA" id="ARBA00023277"/>
    </source>
</evidence>
<dbReference type="GO" id="GO:0005737">
    <property type="term" value="C:cytoplasm"/>
    <property type="evidence" value="ECO:0007669"/>
    <property type="project" value="TreeGrafter"/>
</dbReference>
<keyword evidence="7" id="KW-1185">Reference proteome</keyword>
<dbReference type="InterPro" id="IPR037171">
    <property type="entry name" value="NagB/RpiA_transferase-like"/>
</dbReference>
<dbReference type="GO" id="GO:0006046">
    <property type="term" value="P:N-acetylglucosamine catabolic process"/>
    <property type="evidence" value="ECO:0007669"/>
    <property type="project" value="UniProtKB-UniRule"/>
</dbReference>
<feature type="active site" description="For ring-opening step" evidence="4">
    <location>
        <position position="134"/>
    </location>
</feature>
<evidence type="ECO:0000313" key="6">
    <source>
        <dbReference type="EMBL" id="KRM64057.1"/>
    </source>
</evidence>
<dbReference type="InterPro" id="IPR004547">
    <property type="entry name" value="Glucosamine6P_isomerase"/>
</dbReference>
<feature type="domain" description="Glucosamine/galactosamine-6-phosphate isomerase" evidence="5">
    <location>
        <begin position="26"/>
        <end position="224"/>
    </location>
</feature>
<dbReference type="GO" id="GO:0006043">
    <property type="term" value="P:glucosamine catabolic process"/>
    <property type="evidence" value="ECO:0007669"/>
    <property type="project" value="TreeGrafter"/>
</dbReference>
<dbReference type="EMBL" id="AYYP01000044">
    <property type="protein sequence ID" value="KRM64057.1"/>
    <property type="molecule type" value="Genomic_DNA"/>
</dbReference>
<dbReference type="GO" id="GO:0042802">
    <property type="term" value="F:identical protein binding"/>
    <property type="evidence" value="ECO:0007669"/>
    <property type="project" value="TreeGrafter"/>
</dbReference>
<evidence type="ECO:0000259" key="5">
    <source>
        <dbReference type="Pfam" id="PF01182"/>
    </source>
</evidence>
<dbReference type="InterPro" id="IPR006148">
    <property type="entry name" value="Glc/Gal-6P_isomerase"/>
</dbReference>
<accession>A0A0R2AJA1</accession>
<feature type="active site" description="For ring-opening step" evidence="4">
    <location>
        <position position="141"/>
    </location>
</feature>
<dbReference type="GO" id="GO:0019262">
    <property type="term" value="P:N-acetylneuraminate catabolic process"/>
    <property type="evidence" value="ECO:0007669"/>
    <property type="project" value="UniProtKB-UniRule"/>
</dbReference>
<dbReference type="Gene3D" id="3.40.50.1360">
    <property type="match status" value="1"/>
</dbReference>
<dbReference type="NCBIfam" id="TIGR00502">
    <property type="entry name" value="nagB"/>
    <property type="match status" value="1"/>
</dbReference>
<evidence type="ECO:0000313" key="7">
    <source>
        <dbReference type="Proteomes" id="UP000051008"/>
    </source>
</evidence>
<dbReference type="FunFam" id="3.40.50.1360:FF:000003">
    <property type="entry name" value="Glucosamine-6-phosphate deaminase"/>
    <property type="match status" value="1"/>
</dbReference>
<comment type="catalytic activity">
    <reaction evidence="1 4">
        <text>alpha-D-glucosamine 6-phosphate + H2O = beta-D-fructose 6-phosphate + NH4(+)</text>
        <dbReference type="Rhea" id="RHEA:12172"/>
        <dbReference type="ChEBI" id="CHEBI:15377"/>
        <dbReference type="ChEBI" id="CHEBI:28938"/>
        <dbReference type="ChEBI" id="CHEBI:57634"/>
        <dbReference type="ChEBI" id="CHEBI:75989"/>
        <dbReference type="EC" id="3.5.99.6"/>
    </reaction>
</comment>
<dbReference type="InterPro" id="IPR018321">
    <property type="entry name" value="Glucosamine6P_isomerase_CS"/>
</dbReference>
<dbReference type="UniPathway" id="UPA00629">
    <property type="reaction ID" value="UER00684"/>
</dbReference>
<dbReference type="PANTHER" id="PTHR11280">
    <property type="entry name" value="GLUCOSAMINE-6-PHOSPHATE ISOMERASE"/>
    <property type="match status" value="1"/>
</dbReference>
<dbReference type="SUPFAM" id="SSF100950">
    <property type="entry name" value="NagB/RpiA/CoA transferase-like"/>
    <property type="match status" value="1"/>
</dbReference>
<dbReference type="GO" id="GO:0005975">
    <property type="term" value="P:carbohydrate metabolic process"/>
    <property type="evidence" value="ECO:0007669"/>
    <property type="project" value="InterPro"/>
</dbReference>
<evidence type="ECO:0000256" key="1">
    <source>
        <dbReference type="ARBA" id="ARBA00000644"/>
    </source>
</evidence>
<dbReference type="EC" id="3.5.99.6" evidence="4"/>
<feature type="active site" description="Proton acceptor; for ring-opening step" evidence="4">
    <location>
        <position position="136"/>
    </location>
</feature>
<dbReference type="Proteomes" id="UP000051008">
    <property type="component" value="Unassembled WGS sequence"/>
</dbReference>
<comment type="function">
    <text evidence="4">Catalyzes the reversible isomerization-deamination of glucosamine 6-phosphate (GlcN6P) to form fructose 6-phosphate (Fru6P) and ammonium ion.</text>
</comment>
<feature type="active site" description="Proton acceptor; for enolization step" evidence="4">
    <location>
        <position position="68"/>
    </location>
</feature>
<dbReference type="AlphaFoldDB" id="A0A0R2AJA1"/>
<keyword evidence="2 4" id="KW-0378">Hydrolase</keyword>
<keyword evidence="3 4" id="KW-0119">Carbohydrate metabolism</keyword>
<proteinExistence type="inferred from homology"/>
<dbReference type="HAMAP" id="MF_01241">
    <property type="entry name" value="GlcN6P_deamin"/>
    <property type="match status" value="1"/>
</dbReference>
<comment type="caution">
    <text evidence="6">The sequence shown here is derived from an EMBL/GenBank/DDBJ whole genome shotgun (WGS) entry which is preliminary data.</text>
</comment>
<name>A0A0R2AJA1_9LACO</name>
<dbReference type="GO" id="GO:0016853">
    <property type="term" value="F:isomerase activity"/>
    <property type="evidence" value="ECO:0007669"/>
    <property type="project" value="UniProtKB-KW"/>
</dbReference>
<protein>
    <recommendedName>
        <fullName evidence="4">Glucosamine-6-phosphate deaminase</fullName>
        <ecNumber evidence="4">3.5.99.6</ecNumber>
    </recommendedName>
    <alternativeName>
        <fullName evidence="4">GlcN6P deaminase</fullName>
        <shortName evidence="4">GNPDA</shortName>
    </alternativeName>
    <alternativeName>
        <fullName evidence="4">Glucosamine-6-phosphate isomerase</fullName>
    </alternativeName>
</protein>
<dbReference type="CDD" id="cd01399">
    <property type="entry name" value="GlcN6P_deaminase"/>
    <property type="match status" value="1"/>
</dbReference>
<dbReference type="Pfam" id="PF01182">
    <property type="entry name" value="Glucosamine_iso"/>
    <property type="match status" value="1"/>
</dbReference>
<dbReference type="PANTHER" id="PTHR11280:SF5">
    <property type="entry name" value="GLUCOSAMINE-6-PHOSPHATE ISOMERASE"/>
    <property type="match status" value="1"/>
</dbReference>
<dbReference type="GO" id="GO:0004342">
    <property type="term" value="F:glucosamine-6-phosphate deaminase activity"/>
    <property type="evidence" value="ECO:0007669"/>
    <property type="project" value="UniProtKB-UniRule"/>
</dbReference>
<comment type="similarity">
    <text evidence="4">Belongs to the glucosamine/galactosamine-6-phosphate isomerase family. NagB subfamily.</text>
</comment>
<keyword evidence="6" id="KW-0413">Isomerase</keyword>
<comment type="pathway">
    <text evidence="4">Amino-sugar metabolism; N-acetylneuraminate degradation; D-fructose 6-phosphate from N-acetylneuraminate: step 5/5.</text>
</comment>
<evidence type="ECO:0000256" key="2">
    <source>
        <dbReference type="ARBA" id="ARBA00022801"/>
    </source>
</evidence>
<organism evidence="6 7">
    <name type="scientific">Ligilactobacillus agilis DSM 20509</name>
    <dbReference type="NCBI Taxonomy" id="1423718"/>
    <lineage>
        <taxon>Bacteria</taxon>
        <taxon>Bacillati</taxon>
        <taxon>Bacillota</taxon>
        <taxon>Bacilli</taxon>
        <taxon>Lactobacillales</taxon>
        <taxon>Lactobacillaceae</taxon>
        <taxon>Ligilactobacillus</taxon>
    </lineage>
</organism>